<keyword evidence="6" id="KW-1185">Reference proteome</keyword>
<evidence type="ECO:0000313" key="7">
    <source>
        <dbReference type="WBParaSite" id="PSAMB.scaffold1405size31892.g12877.t1"/>
    </source>
</evidence>
<dbReference type="PANTHER" id="PTHR10127:SF798">
    <property type="entry name" value="ZINC METALLOPROTEINASE NAS-1"/>
    <property type="match status" value="1"/>
</dbReference>
<feature type="binding site" evidence="2">
    <location>
        <position position="166"/>
    </location>
    <ligand>
        <name>Zn(2+)</name>
        <dbReference type="ChEBI" id="CHEBI:29105"/>
        <note>catalytic</note>
    </ligand>
</feature>
<evidence type="ECO:0000259" key="5">
    <source>
        <dbReference type="PROSITE" id="PS51864"/>
    </source>
</evidence>
<comment type="cofactor">
    <cofactor evidence="2 3">
        <name>Zn(2+)</name>
        <dbReference type="ChEBI" id="CHEBI:29105"/>
    </cofactor>
    <text evidence="2 3">Binds 1 zinc ion per subunit.</text>
</comment>
<dbReference type="InterPro" id="IPR006026">
    <property type="entry name" value="Peptidase_Metallo"/>
</dbReference>
<organism evidence="6 7">
    <name type="scientific">Plectus sambesii</name>
    <dbReference type="NCBI Taxonomy" id="2011161"/>
    <lineage>
        <taxon>Eukaryota</taxon>
        <taxon>Metazoa</taxon>
        <taxon>Ecdysozoa</taxon>
        <taxon>Nematoda</taxon>
        <taxon>Chromadorea</taxon>
        <taxon>Plectida</taxon>
        <taxon>Plectina</taxon>
        <taxon>Plectoidea</taxon>
        <taxon>Plectidae</taxon>
        <taxon>Plectus</taxon>
    </lineage>
</organism>
<feature type="domain" description="Peptidase M12A" evidence="5">
    <location>
        <begin position="74"/>
        <end position="275"/>
    </location>
</feature>
<dbReference type="AlphaFoldDB" id="A0A914V0T5"/>
<reference evidence="7" key="1">
    <citation type="submission" date="2022-11" db="UniProtKB">
        <authorList>
            <consortium name="WormBaseParasite"/>
        </authorList>
    </citation>
    <scope>IDENTIFICATION</scope>
</reference>
<dbReference type="InterPro" id="IPR024079">
    <property type="entry name" value="MetalloPept_cat_dom_sf"/>
</dbReference>
<comment type="caution">
    <text evidence="2">Lacks conserved residue(s) required for the propagation of feature annotation.</text>
</comment>
<keyword evidence="1" id="KW-1015">Disulfide bond</keyword>
<dbReference type="Proteomes" id="UP000887566">
    <property type="component" value="Unplaced"/>
</dbReference>
<feature type="region of interest" description="Disordered" evidence="4">
    <location>
        <begin position="46"/>
        <end position="76"/>
    </location>
</feature>
<dbReference type="SMART" id="SM00235">
    <property type="entry name" value="ZnMc"/>
    <property type="match status" value="1"/>
</dbReference>
<dbReference type="SUPFAM" id="SSF55486">
    <property type="entry name" value="Metalloproteases ('zincins'), catalytic domain"/>
    <property type="match status" value="1"/>
</dbReference>
<dbReference type="PRINTS" id="PR00480">
    <property type="entry name" value="ASTACIN"/>
</dbReference>
<dbReference type="GO" id="GO:0008270">
    <property type="term" value="F:zinc ion binding"/>
    <property type="evidence" value="ECO:0007669"/>
    <property type="project" value="UniProtKB-UniRule"/>
</dbReference>
<feature type="binding site" evidence="2">
    <location>
        <position position="176"/>
    </location>
    <ligand>
        <name>Zn(2+)</name>
        <dbReference type="ChEBI" id="CHEBI:29105"/>
        <note>catalytic</note>
    </ligand>
</feature>
<keyword evidence="2 3" id="KW-0482">Metalloprotease</keyword>
<evidence type="ECO:0000256" key="2">
    <source>
        <dbReference type="PROSITE-ProRule" id="PRU01211"/>
    </source>
</evidence>
<accession>A0A914V0T5</accession>
<keyword evidence="3" id="KW-0732">Signal</keyword>
<keyword evidence="2 3" id="KW-0479">Metal-binding</keyword>
<evidence type="ECO:0000313" key="6">
    <source>
        <dbReference type="Proteomes" id="UP000887566"/>
    </source>
</evidence>
<feature type="signal peptide" evidence="3">
    <location>
        <begin position="1"/>
        <end position="24"/>
    </location>
</feature>
<sequence>MLFCHLALEFIFVIALNWIHVTVQQVPSTALTPDDYTRGNSLTNAQIHTNRQLHQKKPDVRRSNAPNNRAKRMEGLTTPGEIWPNARVPYELSPAYTLNERAFIARGFSEFERRTCVRFVPKTSADQDYVFIGKIDECFSELGKAGGRQELSLDSGCAIDYPSVIHEAMHALGFLHEHQRNDRDNYVRILWQNIIPANRALDYQKAAQSDPDLQFSNYGEPYDYFSIMHYSRNEDNEIGQNVIEALVPGYTALMGMGSDFTQSDINQINRMYKCPQAG</sequence>
<evidence type="ECO:0000256" key="1">
    <source>
        <dbReference type="ARBA" id="ARBA00023157"/>
    </source>
</evidence>
<keyword evidence="2 3" id="KW-0862">Zinc</keyword>
<dbReference type="EC" id="3.4.24.-" evidence="3"/>
<dbReference type="Pfam" id="PF01400">
    <property type="entry name" value="Astacin"/>
    <property type="match status" value="1"/>
</dbReference>
<feature type="active site" evidence="2">
    <location>
        <position position="167"/>
    </location>
</feature>
<dbReference type="CDD" id="cd04280">
    <property type="entry name" value="ZnMc_astacin_like"/>
    <property type="match status" value="1"/>
</dbReference>
<name>A0A914V0T5_9BILA</name>
<feature type="binding site" evidence="2">
    <location>
        <position position="170"/>
    </location>
    <ligand>
        <name>Zn(2+)</name>
        <dbReference type="ChEBI" id="CHEBI:29105"/>
        <note>catalytic</note>
    </ligand>
</feature>
<evidence type="ECO:0000256" key="3">
    <source>
        <dbReference type="RuleBase" id="RU361183"/>
    </source>
</evidence>
<feature type="chain" id="PRO_5038157879" description="Metalloendopeptidase" evidence="3">
    <location>
        <begin position="25"/>
        <end position="278"/>
    </location>
</feature>
<keyword evidence="2 3" id="KW-0645">Protease</keyword>
<dbReference type="InterPro" id="IPR034035">
    <property type="entry name" value="Astacin-like_dom"/>
</dbReference>
<dbReference type="PROSITE" id="PS51864">
    <property type="entry name" value="ASTACIN"/>
    <property type="match status" value="1"/>
</dbReference>
<evidence type="ECO:0000256" key="4">
    <source>
        <dbReference type="SAM" id="MobiDB-lite"/>
    </source>
</evidence>
<dbReference type="InterPro" id="IPR001506">
    <property type="entry name" value="Peptidase_M12A"/>
</dbReference>
<dbReference type="GO" id="GO:0004222">
    <property type="term" value="F:metalloendopeptidase activity"/>
    <property type="evidence" value="ECO:0007669"/>
    <property type="project" value="UniProtKB-UniRule"/>
</dbReference>
<protein>
    <recommendedName>
        <fullName evidence="3">Metalloendopeptidase</fullName>
        <ecNumber evidence="3">3.4.24.-</ecNumber>
    </recommendedName>
</protein>
<keyword evidence="2 3" id="KW-0378">Hydrolase</keyword>
<dbReference type="GO" id="GO:0006508">
    <property type="term" value="P:proteolysis"/>
    <property type="evidence" value="ECO:0007669"/>
    <property type="project" value="UniProtKB-KW"/>
</dbReference>
<dbReference type="Gene3D" id="3.40.390.10">
    <property type="entry name" value="Collagenase (Catalytic Domain)"/>
    <property type="match status" value="1"/>
</dbReference>
<proteinExistence type="predicted"/>
<dbReference type="PANTHER" id="PTHR10127">
    <property type="entry name" value="DISCOIDIN, CUB, EGF, LAMININ , AND ZINC METALLOPROTEASE DOMAIN CONTAINING"/>
    <property type="match status" value="1"/>
</dbReference>
<dbReference type="WBParaSite" id="PSAMB.scaffold1405size31892.g12877.t1">
    <property type="protein sequence ID" value="PSAMB.scaffold1405size31892.g12877.t1"/>
    <property type="gene ID" value="PSAMB.scaffold1405size31892.g12877"/>
</dbReference>